<proteinExistence type="predicted"/>
<evidence type="ECO:0000313" key="4">
    <source>
        <dbReference type="Proteomes" id="UP001431010"/>
    </source>
</evidence>
<sequence>MIAFRSLGAALLMSTLAATAASAQFSEPAAYEAMHPERDVLNGGALTPAAQAELARHGTQAFPNANAAMPPADSVRPHRRHRR</sequence>
<feature type="compositionally biased region" description="Low complexity" evidence="1">
    <location>
        <begin position="61"/>
        <end position="72"/>
    </location>
</feature>
<gene>
    <name evidence="3" type="ORF">LQG66_31430</name>
</gene>
<evidence type="ECO:0000313" key="3">
    <source>
        <dbReference type="EMBL" id="UFZ03676.1"/>
    </source>
</evidence>
<feature type="region of interest" description="Disordered" evidence="1">
    <location>
        <begin position="59"/>
        <end position="83"/>
    </location>
</feature>
<name>A0ABY3R8M4_9BRAD</name>
<dbReference type="Proteomes" id="UP001431010">
    <property type="component" value="Chromosome"/>
</dbReference>
<feature type="chain" id="PRO_5045660772" evidence="2">
    <location>
        <begin position="21"/>
        <end position="83"/>
    </location>
</feature>
<dbReference type="RefSeq" id="WP_231319693.1">
    <property type="nucleotide sequence ID" value="NZ_CP088156.1"/>
</dbReference>
<accession>A0ABY3R8M4</accession>
<feature type="signal peptide" evidence="2">
    <location>
        <begin position="1"/>
        <end position="20"/>
    </location>
</feature>
<keyword evidence="2" id="KW-0732">Signal</keyword>
<dbReference type="EMBL" id="CP088156">
    <property type="protein sequence ID" value="UFZ03676.1"/>
    <property type="molecule type" value="Genomic_DNA"/>
</dbReference>
<reference evidence="3" key="1">
    <citation type="journal article" date="2024" name="Antonie Van Leeuwenhoek">
        <title>Bradyrhizobium ontarionense sp. nov., a novel bacterial symbiont isolated from Aeschynomene indica (Indian jointvetch), harbours photosynthesis, nitrogen fixation and nitrous oxide (N2O) reductase genes.</title>
        <authorList>
            <person name="Bromfield E.S.P."/>
            <person name="Cloutier S."/>
        </authorList>
    </citation>
    <scope>NUCLEOTIDE SEQUENCE</scope>
    <source>
        <strain evidence="3">A19</strain>
    </source>
</reference>
<organism evidence="3 4">
    <name type="scientific">Bradyrhizobium ontarionense</name>
    <dbReference type="NCBI Taxonomy" id="2898149"/>
    <lineage>
        <taxon>Bacteria</taxon>
        <taxon>Pseudomonadati</taxon>
        <taxon>Pseudomonadota</taxon>
        <taxon>Alphaproteobacteria</taxon>
        <taxon>Hyphomicrobiales</taxon>
        <taxon>Nitrobacteraceae</taxon>
        <taxon>Bradyrhizobium</taxon>
    </lineage>
</organism>
<evidence type="ECO:0000256" key="2">
    <source>
        <dbReference type="SAM" id="SignalP"/>
    </source>
</evidence>
<evidence type="ECO:0000256" key="1">
    <source>
        <dbReference type="SAM" id="MobiDB-lite"/>
    </source>
</evidence>
<protein>
    <submittedName>
        <fullName evidence="3">Uncharacterized protein</fullName>
    </submittedName>
</protein>
<keyword evidence="4" id="KW-1185">Reference proteome</keyword>